<evidence type="ECO:0000256" key="6">
    <source>
        <dbReference type="SAM" id="MobiDB-lite"/>
    </source>
</evidence>
<feature type="region of interest" description="Disordered" evidence="6">
    <location>
        <begin position="148"/>
        <end position="167"/>
    </location>
</feature>
<reference evidence="9" key="1">
    <citation type="journal article" date="2020" name="Nat. Commun.">
        <title>Genome assembly of wild tea tree DASZ reveals pedigree and selection history of tea varieties.</title>
        <authorList>
            <person name="Zhang W."/>
            <person name="Zhang Y."/>
            <person name="Qiu H."/>
            <person name="Guo Y."/>
            <person name="Wan H."/>
            <person name="Zhang X."/>
            <person name="Scossa F."/>
            <person name="Alseekh S."/>
            <person name="Zhang Q."/>
            <person name="Wang P."/>
            <person name="Xu L."/>
            <person name="Schmidt M.H."/>
            <person name="Jia X."/>
            <person name="Li D."/>
            <person name="Zhu A."/>
            <person name="Guo F."/>
            <person name="Chen W."/>
            <person name="Ni D."/>
            <person name="Usadel B."/>
            <person name="Fernie A.R."/>
            <person name="Wen W."/>
        </authorList>
    </citation>
    <scope>NUCLEOTIDE SEQUENCE [LARGE SCALE GENOMIC DNA]</scope>
    <source>
        <strain evidence="9">cv. G240</strain>
    </source>
</reference>
<dbReference type="PANTHER" id="PTHR43895:SF123">
    <property type="entry name" value="NON-SPECIFIC SERINE_THREONINE PROTEIN KINASE"/>
    <property type="match status" value="1"/>
</dbReference>
<feature type="compositionally biased region" description="Basic and acidic residues" evidence="6">
    <location>
        <begin position="148"/>
        <end position="162"/>
    </location>
</feature>
<evidence type="ECO:0000256" key="1">
    <source>
        <dbReference type="ARBA" id="ARBA00022527"/>
    </source>
</evidence>
<keyword evidence="5" id="KW-0067">ATP-binding</keyword>
<comment type="caution">
    <text evidence="8">The sequence shown here is derived from an EMBL/GenBank/DDBJ whole genome shotgun (WGS) entry which is preliminary data.</text>
</comment>
<name>A0A7J7I1N0_CAMSI</name>
<evidence type="ECO:0000256" key="4">
    <source>
        <dbReference type="ARBA" id="ARBA00022777"/>
    </source>
</evidence>
<dbReference type="PANTHER" id="PTHR43895">
    <property type="entry name" value="CALCIUM/CALMODULIN-DEPENDENT PROTEIN KINASE KINASE-RELATED"/>
    <property type="match status" value="1"/>
</dbReference>
<dbReference type="InterPro" id="IPR011009">
    <property type="entry name" value="Kinase-like_dom_sf"/>
</dbReference>
<organism evidence="8 9">
    <name type="scientific">Camellia sinensis</name>
    <name type="common">Tea plant</name>
    <name type="synonym">Thea sinensis</name>
    <dbReference type="NCBI Taxonomy" id="4442"/>
    <lineage>
        <taxon>Eukaryota</taxon>
        <taxon>Viridiplantae</taxon>
        <taxon>Streptophyta</taxon>
        <taxon>Embryophyta</taxon>
        <taxon>Tracheophyta</taxon>
        <taxon>Spermatophyta</taxon>
        <taxon>Magnoliopsida</taxon>
        <taxon>eudicotyledons</taxon>
        <taxon>Gunneridae</taxon>
        <taxon>Pentapetalae</taxon>
        <taxon>asterids</taxon>
        <taxon>Ericales</taxon>
        <taxon>Theaceae</taxon>
        <taxon>Camellia</taxon>
    </lineage>
</organism>
<evidence type="ECO:0000256" key="3">
    <source>
        <dbReference type="ARBA" id="ARBA00022741"/>
    </source>
</evidence>
<sequence>MDRVKREISIMKKVHRSNVVKLHEVMAIKSKIYFAMKYLCDGELFEKVSQGRLKEDSTWNFFKQLVCAVDFCHSHGIYHRDLKPEKLLLDKNGNLKGFDLSPLFEERKKEEEMRFATASRVTERMEKAVEFSVRKSFGLPKKKTKEEGVSACTEEEKKKKEEDQNDAVLTCRRNNRRKQRQKIQTPAVKGFANSANLGAGKVLFIY</sequence>
<accession>A0A7J7I1N0</accession>
<dbReference type="Pfam" id="PF00069">
    <property type="entry name" value="Pkinase"/>
    <property type="match status" value="1"/>
</dbReference>
<feature type="domain" description="Protein kinase" evidence="7">
    <location>
        <begin position="1"/>
        <end position="206"/>
    </location>
</feature>
<dbReference type="GO" id="GO:0007165">
    <property type="term" value="P:signal transduction"/>
    <property type="evidence" value="ECO:0007669"/>
    <property type="project" value="TreeGrafter"/>
</dbReference>
<proteinExistence type="predicted"/>
<dbReference type="SUPFAM" id="SSF56112">
    <property type="entry name" value="Protein kinase-like (PK-like)"/>
    <property type="match status" value="1"/>
</dbReference>
<evidence type="ECO:0000256" key="2">
    <source>
        <dbReference type="ARBA" id="ARBA00022679"/>
    </source>
</evidence>
<dbReference type="GO" id="GO:0004674">
    <property type="term" value="F:protein serine/threonine kinase activity"/>
    <property type="evidence" value="ECO:0007669"/>
    <property type="project" value="UniProtKB-KW"/>
</dbReference>
<keyword evidence="9" id="KW-1185">Reference proteome</keyword>
<evidence type="ECO:0000313" key="9">
    <source>
        <dbReference type="Proteomes" id="UP000593564"/>
    </source>
</evidence>
<keyword evidence="3" id="KW-0547">Nucleotide-binding</keyword>
<keyword evidence="1" id="KW-0723">Serine/threonine-protein kinase</keyword>
<gene>
    <name evidence="8" type="ORF">HYC85_005519</name>
</gene>
<dbReference type="PROSITE" id="PS50011">
    <property type="entry name" value="PROTEIN_KINASE_DOM"/>
    <property type="match status" value="1"/>
</dbReference>
<keyword evidence="4" id="KW-0418">Kinase</keyword>
<dbReference type="SMART" id="SM00220">
    <property type="entry name" value="S_TKc"/>
    <property type="match status" value="1"/>
</dbReference>
<reference evidence="8 9" key="2">
    <citation type="submission" date="2020-07" db="EMBL/GenBank/DDBJ databases">
        <title>Genome assembly of wild tea tree DASZ reveals pedigree and selection history of tea varieties.</title>
        <authorList>
            <person name="Zhang W."/>
        </authorList>
    </citation>
    <scope>NUCLEOTIDE SEQUENCE [LARGE SCALE GENOMIC DNA]</scope>
    <source>
        <strain evidence="9">cv. G240</strain>
        <tissue evidence="8">Leaf</tissue>
    </source>
</reference>
<dbReference type="GO" id="GO:0005524">
    <property type="term" value="F:ATP binding"/>
    <property type="evidence" value="ECO:0007669"/>
    <property type="project" value="UniProtKB-KW"/>
</dbReference>
<dbReference type="AlphaFoldDB" id="A0A7J7I1N0"/>
<evidence type="ECO:0000313" key="8">
    <source>
        <dbReference type="EMBL" id="KAF5958294.1"/>
    </source>
</evidence>
<dbReference type="Gene3D" id="1.10.510.10">
    <property type="entry name" value="Transferase(Phosphotransferase) domain 1"/>
    <property type="match status" value="1"/>
</dbReference>
<evidence type="ECO:0000256" key="5">
    <source>
        <dbReference type="ARBA" id="ARBA00022840"/>
    </source>
</evidence>
<dbReference type="InterPro" id="IPR000719">
    <property type="entry name" value="Prot_kinase_dom"/>
</dbReference>
<keyword evidence="2" id="KW-0808">Transferase</keyword>
<dbReference type="EMBL" id="JACBKZ010000002">
    <property type="protein sequence ID" value="KAF5958294.1"/>
    <property type="molecule type" value="Genomic_DNA"/>
</dbReference>
<protein>
    <recommendedName>
        <fullName evidence="7">Protein kinase domain-containing protein</fullName>
    </recommendedName>
</protein>
<dbReference type="Proteomes" id="UP000593564">
    <property type="component" value="Unassembled WGS sequence"/>
</dbReference>
<evidence type="ECO:0000259" key="7">
    <source>
        <dbReference type="PROSITE" id="PS50011"/>
    </source>
</evidence>